<reference evidence="1 2" key="1">
    <citation type="submission" date="2021-11" db="EMBL/GenBank/DDBJ databases">
        <title>Genomic of Niabella pedocola.</title>
        <authorList>
            <person name="Wu T."/>
        </authorList>
    </citation>
    <scope>NUCLEOTIDE SEQUENCE [LARGE SCALE GENOMIC DNA]</scope>
    <source>
        <strain evidence="1 2">JCM 31011</strain>
    </source>
</reference>
<name>A0ABS8PTN7_9BACT</name>
<sequence>MVQRNIFPVYGGMAPAQFTLPDSLSTGSYQIRAYAPLMLNQPGFTFNRSITVYGKEKKRINRDEAQKGNKLLFFPEGGNFIAGILNTVAFKSVDKGGMPVPVEGTVRNSKGARICALKSLHDGMGSFSMVPVKGETYYATVNQSGEKYFLPPQADEGIVFNITDAPGMKRFKITKGDDNDLFKPAYMIGQVQNHVIFRQLLQGDRKEISGSIKTSDFYSGILQLTLFNKDDIPLAERITFVDNKEYMLPVTIHADTLDTGKRKHNHFTITLPDTVIGNFSLSVTDADYGTEENRPGNIYASFLLSSDIKGYVHNPSYYFNTSGDSARQALDLVMMTNGWTRFRWSDIVQNRLPQPLYKDPGYIKIRGKVKGPQKKAAGNALMLFISPPDSTGFNNSISRMLYTDSLGQFEADSLFFYGKRQLLFSSINGKKNAVIRVQLDGDSLNRRYPVAPVSMPFHTTTNASVQEKMEAAYNAYMNTEGITLENINVHSTARSPLDQLDAEYSSGLFSGATHSIRLDLRNEGHAGDIFQYLRERVSGLKVSGESGDYVLHYRGGNVLYYIANGEEVEARKKPDPHSNTGNVTLFLNEMPSNPVALETVPLSDIALVKLFPTSTAAAGGGAVLSVYTKKGKDLLVPAPASADIITYEGYTIVKEFFNPEYTGNPVNNTTDHRITLQWVPDIFVNGSNTIIPVTFYNNDQTKRFKIVAEGIASDGRMLMLEKIIEPR</sequence>
<evidence type="ECO:0008006" key="3">
    <source>
        <dbReference type="Google" id="ProtNLM"/>
    </source>
</evidence>
<keyword evidence="2" id="KW-1185">Reference proteome</keyword>
<comment type="caution">
    <text evidence="1">The sequence shown here is derived from an EMBL/GenBank/DDBJ whole genome shotgun (WGS) entry which is preliminary data.</text>
</comment>
<organism evidence="1 2">
    <name type="scientific">Niabella pedocola</name>
    <dbReference type="NCBI Taxonomy" id="1752077"/>
    <lineage>
        <taxon>Bacteria</taxon>
        <taxon>Pseudomonadati</taxon>
        <taxon>Bacteroidota</taxon>
        <taxon>Chitinophagia</taxon>
        <taxon>Chitinophagales</taxon>
        <taxon>Chitinophagaceae</taxon>
        <taxon>Niabella</taxon>
    </lineage>
</organism>
<protein>
    <recommendedName>
        <fullName evidence="3">Macroglobulin domain-containing protein</fullName>
    </recommendedName>
</protein>
<dbReference type="Proteomes" id="UP001199816">
    <property type="component" value="Unassembled WGS sequence"/>
</dbReference>
<accession>A0ABS8PTN7</accession>
<dbReference type="EMBL" id="JAJNEC010000005">
    <property type="protein sequence ID" value="MCD2424441.1"/>
    <property type="molecule type" value="Genomic_DNA"/>
</dbReference>
<evidence type="ECO:0000313" key="2">
    <source>
        <dbReference type="Proteomes" id="UP001199816"/>
    </source>
</evidence>
<dbReference type="RefSeq" id="WP_231006327.1">
    <property type="nucleotide sequence ID" value="NZ_JAJNEC010000005.1"/>
</dbReference>
<gene>
    <name evidence="1" type="ORF">LQ567_16800</name>
</gene>
<evidence type="ECO:0000313" key="1">
    <source>
        <dbReference type="EMBL" id="MCD2424441.1"/>
    </source>
</evidence>
<proteinExistence type="predicted"/>